<comment type="subcellular location">
    <subcellularLocation>
        <location evidence="1">Cell membrane</location>
    </subcellularLocation>
    <subcellularLocation>
        <location evidence="2">Cytoplasm</location>
        <location evidence="2">Cytosol</location>
    </subcellularLocation>
</comment>
<dbReference type="GO" id="GO:0072659">
    <property type="term" value="P:protein localization to plasma membrane"/>
    <property type="evidence" value="ECO:0007669"/>
    <property type="project" value="TreeGrafter"/>
</dbReference>
<protein>
    <submittedName>
        <fullName evidence="9">Uncharacterized protein LOC105156723</fullName>
    </submittedName>
</protein>
<evidence type="ECO:0000256" key="7">
    <source>
        <dbReference type="SAM" id="MobiDB-lite"/>
    </source>
</evidence>
<keyword evidence="5" id="KW-0472">Membrane</keyword>
<comment type="similarity">
    <text evidence="6">Belongs to the Hyccin family.</text>
</comment>
<feature type="region of interest" description="Disordered" evidence="7">
    <location>
        <begin position="230"/>
        <end position="250"/>
    </location>
</feature>
<sequence length="341" mass="37039">MEDQVSASPDKSTSNKPRITWSDSYSKAHVAIEALAAILPGLPLALSSSETPAASLLQDPEVAVQISQLFRRPDSGAVNDNLCAWLYDTFRSSEPDLQIVVLRFLPTLAGVYLSRAGLHKPLPGFESVLLAIYAHETAARNGQAITVSIPDLAHSSIYHETKQTAKNSATELHLGVVSPSLEPYGTVRSTRRARIVGVALELYYSKISQIPVGSKIEFCEFCKIWSGQEDENKGDGASTTDDSQKVEKKEGRGGRIILPWEILQPILRILGHCLMAPQKNEELFQAAFSACRCLHARALHDINAKIILATGSLVKLAEMATDPSVAAVDHTEISMSNVITI</sequence>
<keyword evidence="4" id="KW-0963">Cytoplasm</keyword>
<dbReference type="GeneID" id="105156723"/>
<evidence type="ECO:0000256" key="3">
    <source>
        <dbReference type="ARBA" id="ARBA00022475"/>
    </source>
</evidence>
<dbReference type="PANTHER" id="PTHR31220:SF10">
    <property type="entry name" value="HYCCIN"/>
    <property type="match status" value="1"/>
</dbReference>
<dbReference type="KEGG" id="sind:105156723"/>
<gene>
    <name evidence="9" type="primary">LOC105156723</name>
</gene>
<dbReference type="RefSeq" id="XP_011071278.1">
    <property type="nucleotide sequence ID" value="XM_011072976.2"/>
</dbReference>
<evidence type="ECO:0000256" key="1">
    <source>
        <dbReference type="ARBA" id="ARBA00004236"/>
    </source>
</evidence>
<evidence type="ECO:0000256" key="4">
    <source>
        <dbReference type="ARBA" id="ARBA00022490"/>
    </source>
</evidence>
<dbReference type="GO" id="GO:0005886">
    <property type="term" value="C:plasma membrane"/>
    <property type="evidence" value="ECO:0007669"/>
    <property type="project" value="UniProtKB-SubCell"/>
</dbReference>
<dbReference type="InParanoid" id="A0A6I9SMS5"/>
<dbReference type="FunCoup" id="A0A6I9SMS5">
    <property type="interactions" value="92"/>
</dbReference>
<accession>A0A6I9SMS5</accession>
<dbReference type="PANTHER" id="PTHR31220">
    <property type="entry name" value="HYCCIN RELATED"/>
    <property type="match status" value="1"/>
</dbReference>
<reference evidence="9" key="2">
    <citation type="submission" date="2025-08" db="UniProtKB">
        <authorList>
            <consortium name="RefSeq"/>
        </authorList>
    </citation>
    <scope>IDENTIFICATION</scope>
</reference>
<name>A0A6I9SMS5_SESIN</name>
<dbReference type="GO" id="GO:0046854">
    <property type="term" value="P:phosphatidylinositol phosphate biosynthetic process"/>
    <property type="evidence" value="ECO:0007669"/>
    <property type="project" value="TreeGrafter"/>
</dbReference>
<organism evidence="8 9">
    <name type="scientific">Sesamum indicum</name>
    <name type="common">Oriental sesame</name>
    <name type="synonym">Sesamum orientale</name>
    <dbReference type="NCBI Taxonomy" id="4182"/>
    <lineage>
        <taxon>Eukaryota</taxon>
        <taxon>Viridiplantae</taxon>
        <taxon>Streptophyta</taxon>
        <taxon>Embryophyta</taxon>
        <taxon>Tracheophyta</taxon>
        <taxon>Spermatophyta</taxon>
        <taxon>Magnoliopsida</taxon>
        <taxon>eudicotyledons</taxon>
        <taxon>Gunneridae</taxon>
        <taxon>Pentapetalae</taxon>
        <taxon>asterids</taxon>
        <taxon>lamiids</taxon>
        <taxon>Lamiales</taxon>
        <taxon>Pedaliaceae</taxon>
        <taxon>Sesamum</taxon>
    </lineage>
</organism>
<dbReference type="Proteomes" id="UP000504604">
    <property type="component" value="Linkage group LG1"/>
</dbReference>
<evidence type="ECO:0000313" key="8">
    <source>
        <dbReference type="Proteomes" id="UP000504604"/>
    </source>
</evidence>
<dbReference type="OrthoDB" id="18937at2759"/>
<evidence type="ECO:0000256" key="2">
    <source>
        <dbReference type="ARBA" id="ARBA00004514"/>
    </source>
</evidence>
<reference evidence="8" key="1">
    <citation type="submission" date="2024-10" db="UniProtKB">
        <authorList>
            <consortium name="RefSeq"/>
        </authorList>
    </citation>
    <scope>NUCLEOTIDE SEQUENCE [LARGE SCALE GENOMIC DNA]</scope>
    <source>
        <strain evidence="8">cv. Zhongzhi No. 13</strain>
    </source>
</reference>
<evidence type="ECO:0000313" key="9">
    <source>
        <dbReference type="RefSeq" id="XP_011071278.1"/>
    </source>
</evidence>
<dbReference type="Pfam" id="PF09790">
    <property type="entry name" value="Hyccin"/>
    <property type="match status" value="1"/>
</dbReference>
<dbReference type="GO" id="GO:0005829">
    <property type="term" value="C:cytosol"/>
    <property type="evidence" value="ECO:0007669"/>
    <property type="project" value="UniProtKB-SubCell"/>
</dbReference>
<dbReference type="AlphaFoldDB" id="A0A6I9SMS5"/>
<evidence type="ECO:0000256" key="5">
    <source>
        <dbReference type="ARBA" id="ARBA00023136"/>
    </source>
</evidence>
<dbReference type="InterPro" id="IPR018619">
    <property type="entry name" value="Hyccin"/>
</dbReference>
<keyword evidence="8" id="KW-1185">Reference proteome</keyword>
<proteinExistence type="inferred from homology"/>
<evidence type="ECO:0000256" key="6">
    <source>
        <dbReference type="ARBA" id="ARBA00034482"/>
    </source>
</evidence>
<keyword evidence="3" id="KW-1003">Cell membrane</keyword>